<dbReference type="InterPro" id="IPR001025">
    <property type="entry name" value="BAH_dom"/>
</dbReference>
<dbReference type="InterPro" id="IPR029617">
    <property type="entry name" value="Snt2"/>
</dbReference>
<name>A0A4V1AF19_9ASCO</name>
<evidence type="ECO:0000259" key="7">
    <source>
        <dbReference type="PROSITE" id="PS51038"/>
    </source>
</evidence>
<feature type="region of interest" description="Disordered" evidence="5">
    <location>
        <begin position="36"/>
        <end position="86"/>
    </location>
</feature>
<organism evidence="8 9">
    <name type="scientific">Metschnikowia aff. pulcherrima</name>
    <dbReference type="NCBI Taxonomy" id="2163413"/>
    <lineage>
        <taxon>Eukaryota</taxon>
        <taxon>Fungi</taxon>
        <taxon>Dikarya</taxon>
        <taxon>Ascomycota</taxon>
        <taxon>Saccharomycotina</taxon>
        <taxon>Pichiomycetes</taxon>
        <taxon>Metschnikowiaceae</taxon>
        <taxon>Metschnikowia</taxon>
    </lineage>
</organism>
<dbReference type="GO" id="GO:0003682">
    <property type="term" value="F:chromatin binding"/>
    <property type="evidence" value="ECO:0007669"/>
    <property type="project" value="InterPro"/>
</dbReference>
<dbReference type="SMART" id="SM00249">
    <property type="entry name" value="PHD"/>
    <property type="match status" value="3"/>
</dbReference>
<feature type="region of interest" description="Disordered" evidence="5">
    <location>
        <begin position="538"/>
        <end position="562"/>
    </location>
</feature>
<keyword evidence="1" id="KW-0479">Metal-binding</keyword>
<feature type="compositionally biased region" description="Basic residues" evidence="5">
    <location>
        <begin position="545"/>
        <end position="555"/>
    </location>
</feature>
<reference evidence="9" key="1">
    <citation type="submission" date="2019-03" db="EMBL/GenBank/DDBJ databases">
        <title>Snf2 controls pulcherriminic acid biosynthesis and connects pigmentation and antifungal activity of the yeast Metschnikowia pulcherrima.</title>
        <authorList>
            <person name="Gore-Lloyd D."/>
            <person name="Sumann I."/>
            <person name="Brachmann A.O."/>
            <person name="Schneeberger K."/>
            <person name="Ortiz-Merino R.A."/>
            <person name="Moreno-Beltran M."/>
            <person name="Schlaefli M."/>
            <person name="Kirner P."/>
            <person name="Santos Kron A."/>
            <person name="Wolfe K.H."/>
            <person name="Piel J."/>
            <person name="Ahrens C.H."/>
            <person name="Henk D."/>
            <person name="Freimoser F.M."/>
        </authorList>
    </citation>
    <scope>NUCLEOTIDE SEQUENCE [LARGE SCALE GENOMIC DNA]</scope>
    <source>
        <strain evidence="9">APC 1.2</strain>
    </source>
</reference>
<dbReference type="Gene3D" id="3.30.40.10">
    <property type="entry name" value="Zinc/RING finger domain, C3HC4 (zinc finger)"/>
    <property type="match status" value="2"/>
</dbReference>
<dbReference type="InterPro" id="IPR019787">
    <property type="entry name" value="Znf_PHD-finger"/>
</dbReference>
<gene>
    <name evidence="8" type="primary">MPUL0G02160</name>
    <name evidence="8" type="ORF">METSCH_G02160</name>
</gene>
<dbReference type="Pfam" id="PF00628">
    <property type="entry name" value="PHD"/>
    <property type="match status" value="2"/>
</dbReference>
<feature type="compositionally biased region" description="Basic and acidic residues" evidence="5">
    <location>
        <begin position="947"/>
        <end position="979"/>
    </location>
</feature>
<feature type="compositionally biased region" description="Low complexity" evidence="5">
    <location>
        <begin position="36"/>
        <end position="47"/>
    </location>
</feature>
<evidence type="ECO:0000259" key="6">
    <source>
        <dbReference type="PROSITE" id="PS50016"/>
    </source>
</evidence>
<dbReference type="InterPro" id="IPR001965">
    <property type="entry name" value="Znf_PHD"/>
</dbReference>
<sequence>MSNSRPKRKATANKSYVDTTGELLFEQAVLSLSNSLKSLSSSGSNSKTANGLSGQKSPRKKPGNAPERTSLGPATPPNSLNPVIRGPGSGSIVPYNWQPPITYADEFSHKLDFTDATVNTVLQVLTCPRHPALMPNPREEHEMRVLQNLLVTHVGQEPEPLGPRRKQTRPAFQIKKGDYIYMVSEPPGEPYYIGRVMGFKRKDEKPAEKEVESATEYMFQIQWFYRPRDISKHTLDSRLLFALMHSDLCPLSSFRGLLTVLHKLDVEFYFRPLNSTQTALEYYASFPNCFYFDKLYDRYILKFYDVVKTSTLLLHIDNTANCSRNFILALNKRFEFVSMEGARTKLFLNNFSLTLSTHCDVCAEWCGLNDAVTCAECDKHFHMLCLDPPLLKKPSRGFSWLCALCTKKHELEHQSKKTLMLAHDNRSTNEDEIAAVPDQVALPEQLLPARKLRENVLPKYEQMAIEYLKNDAPVLVIERRLKEEWNIRYLGLHARLEEAVDPYDKSCYPRVATSLGQRYQASNIPEYEGHPIVYYDPEKSSAEKNKKKPSKKPAKKKVENDAVKELPVPKEYEDVAPKDYPQWLQPRPKGYIERGVDDGAGETCTLLWKPLESDLADDFEKFDTYVASQNFVAEKLGLHPNSPNFVDAVVKAYMDFAGDAPKAAESVSRLTRASLKEPTFSRDEIKRFEAGVKKHGSELYPVSKEVRTQPAAMVVRFYYIWKKTQRGHAIWGNFPGRKKKPSKEAEMKIKPTVDDYADSEDDSAYENEKIVIKRKTFQCKHCKSYMSQKWFKITGFDGTTVHEDTELDDVDPTCVTALCFRCARIWRRYAVYWEDPLETERKNSKGVGGYKRKVEAELAADAEKILSHARQEGVALSYDLGRIHPQSSVIGGYFRLKLTNGNHKAQPHATKPKMVLEEIDPPQMADSKPSPVTKVPARARKSATLAEEPKADASKHFTPKKLTESASEKPAKSALEKPASKKRKVEVKPPPEPVKAERTKKRPAAKAESTKTKKKKVSPGAKPTQEPTVKKEIEEVPKAEKQPDLKVEMKATPARRQRKNADTTVLASPLFNNDYKNHLEEFVMLSKNDKKGFAPLTKERLGQVLDEFKFRQLVDMKLLVQGWQAPQQAKIELPFAANDRNCSVCLEHDSLDTSYQEMLICSNCGVNVHGSCAGVGVAGKTKPVRQWLCDPCVNDMGPKFNTQYSCSICMAKSTNVEQAILGSPLEKPDYLVPVLESGRWCHMICALYCHGQISFRHVPTPNFIPKELTATTPTKNSSCMVESISRVFAENLDKRCGICKAHNGGLISCDLCESENDFYHVTCAQDSPNFKLGFKLVPQRAAKFHTSTIVGDQVGKLEPILVCPKHDQKTSVLQIRELGKRSSTGEARPLIQLFIEDLTRLGQRVTGPQLRAQNYISMIRTFMEKVDEQNGVSKAVNGSTKNLRECHFCKITSSPKWWPTKITKGETYVNGEKEIGVGSTLENGHDANILHACQRCHILGSERDTESAQREGDKFMHELNQPIDGQHYGVRGMEDRVQYVPYNSKSKAVERSKITWGDLLG</sequence>
<dbReference type="InterPro" id="IPR009057">
    <property type="entry name" value="Homeodomain-like_sf"/>
</dbReference>
<dbReference type="Gene3D" id="2.30.30.490">
    <property type="match status" value="1"/>
</dbReference>
<evidence type="ECO:0000256" key="2">
    <source>
        <dbReference type="ARBA" id="ARBA00022771"/>
    </source>
</evidence>
<evidence type="ECO:0000256" key="1">
    <source>
        <dbReference type="ARBA" id="ARBA00022723"/>
    </source>
</evidence>
<feature type="compositionally biased region" description="Basic and acidic residues" evidence="5">
    <location>
        <begin position="1028"/>
        <end position="1046"/>
    </location>
</feature>
<dbReference type="InterPro" id="IPR043151">
    <property type="entry name" value="BAH_sf"/>
</dbReference>
<dbReference type="GO" id="GO:0048189">
    <property type="term" value="C:Lid2 complex"/>
    <property type="evidence" value="ECO:0007669"/>
    <property type="project" value="TreeGrafter"/>
</dbReference>
<dbReference type="PANTHER" id="PTHR47672">
    <property type="entry name" value="E3 UBIQUITIN-PROTEIN LIGASE SNT2"/>
    <property type="match status" value="1"/>
</dbReference>
<keyword evidence="2 4" id="KW-0863">Zinc-finger</keyword>
<dbReference type="SUPFAM" id="SSF57903">
    <property type="entry name" value="FYVE/PHD zinc finger"/>
    <property type="match status" value="2"/>
</dbReference>
<dbReference type="PROSITE" id="PS51038">
    <property type="entry name" value="BAH"/>
    <property type="match status" value="1"/>
</dbReference>
<feature type="domain" description="PHD-type" evidence="6">
    <location>
        <begin position="356"/>
        <end position="408"/>
    </location>
</feature>
<dbReference type="PROSITE" id="PS50016">
    <property type="entry name" value="ZF_PHD_2"/>
    <property type="match status" value="2"/>
</dbReference>
<accession>A0A4V1AF19</accession>
<feature type="domain" description="PHD-type" evidence="6">
    <location>
        <begin position="1139"/>
        <end position="1195"/>
    </location>
</feature>
<dbReference type="Pfam" id="PF01426">
    <property type="entry name" value="BAH"/>
    <property type="match status" value="1"/>
</dbReference>
<proteinExistence type="predicted"/>
<dbReference type="SMART" id="SM00439">
    <property type="entry name" value="BAH"/>
    <property type="match status" value="1"/>
</dbReference>
<keyword evidence="9" id="KW-1185">Reference proteome</keyword>
<evidence type="ECO:0000313" key="8">
    <source>
        <dbReference type="EMBL" id="QBM91173.1"/>
    </source>
</evidence>
<dbReference type="PANTHER" id="PTHR47672:SF1">
    <property type="entry name" value="E3 UBIQUITIN-PROTEIN LIGASE SNT2"/>
    <property type="match status" value="1"/>
</dbReference>
<dbReference type="GO" id="GO:0008270">
    <property type="term" value="F:zinc ion binding"/>
    <property type="evidence" value="ECO:0007669"/>
    <property type="project" value="UniProtKB-KW"/>
</dbReference>
<dbReference type="InterPro" id="IPR013083">
    <property type="entry name" value="Znf_RING/FYVE/PHD"/>
</dbReference>
<dbReference type="GO" id="GO:0036205">
    <property type="term" value="P:histone catabolic process"/>
    <property type="evidence" value="ECO:0007669"/>
    <property type="project" value="TreeGrafter"/>
</dbReference>
<protein>
    <submittedName>
        <fullName evidence="8">PHD-finger</fullName>
    </submittedName>
</protein>
<evidence type="ECO:0000313" key="9">
    <source>
        <dbReference type="Proteomes" id="UP000292447"/>
    </source>
</evidence>
<dbReference type="SUPFAM" id="SSF46689">
    <property type="entry name" value="Homeodomain-like"/>
    <property type="match status" value="1"/>
</dbReference>
<evidence type="ECO:0000256" key="3">
    <source>
        <dbReference type="ARBA" id="ARBA00022833"/>
    </source>
</evidence>
<feature type="region of interest" description="Disordered" evidence="5">
    <location>
        <begin position="921"/>
        <end position="1046"/>
    </location>
</feature>
<feature type="domain" description="BAH" evidence="7">
    <location>
        <begin position="172"/>
        <end position="307"/>
    </location>
</feature>
<keyword evidence="3" id="KW-0862">Zinc</keyword>
<evidence type="ECO:0000256" key="4">
    <source>
        <dbReference type="PROSITE-ProRule" id="PRU00146"/>
    </source>
</evidence>
<dbReference type="EMBL" id="CP034462">
    <property type="protein sequence ID" value="QBM91173.1"/>
    <property type="molecule type" value="Genomic_DNA"/>
</dbReference>
<dbReference type="Gene3D" id="1.10.10.60">
    <property type="entry name" value="Homeodomain-like"/>
    <property type="match status" value="1"/>
</dbReference>
<dbReference type="CDD" id="cd15497">
    <property type="entry name" value="PHD1_Snt2p_like"/>
    <property type="match status" value="1"/>
</dbReference>
<evidence type="ECO:0000256" key="5">
    <source>
        <dbReference type="SAM" id="MobiDB-lite"/>
    </source>
</evidence>
<feature type="compositionally biased region" description="Basic and acidic residues" evidence="5">
    <location>
        <begin position="986"/>
        <end position="997"/>
    </location>
</feature>
<dbReference type="Proteomes" id="UP000292447">
    <property type="component" value="Chromosome VII"/>
</dbReference>
<dbReference type="InterPro" id="IPR011011">
    <property type="entry name" value="Znf_FYVE_PHD"/>
</dbReference>
<dbReference type="GO" id="GO:0004842">
    <property type="term" value="F:ubiquitin-protein transferase activity"/>
    <property type="evidence" value="ECO:0007669"/>
    <property type="project" value="TreeGrafter"/>
</dbReference>
<dbReference type="STRING" id="2163413.A0A4V1AF19"/>